<comment type="similarity">
    <text evidence="1">Belongs to the transglycosylase Slt family.</text>
</comment>
<evidence type="ECO:0000256" key="1">
    <source>
        <dbReference type="ARBA" id="ARBA00007734"/>
    </source>
</evidence>
<dbReference type="Pfam" id="PF01464">
    <property type="entry name" value="SLT"/>
    <property type="match status" value="1"/>
</dbReference>
<evidence type="ECO:0000259" key="3">
    <source>
        <dbReference type="Pfam" id="PF01464"/>
    </source>
</evidence>
<protein>
    <recommendedName>
        <fullName evidence="3">Transglycosylase SLT domain-containing protein</fullName>
    </recommendedName>
</protein>
<dbReference type="CDD" id="cd16896">
    <property type="entry name" value="LT_Slt70-like"/>
    <property type="match status" value="1"/>
</dbReference>
<feature type="signal peptide" evidence="2">
    <location>
        <begin position="1"/>
        <end position="31"/>
    </location>
</feature>
<dbReference type="PANTHER" id="PTHR37423:SF2">
    <property type="entry name" value="MEMBRANE-BOUND LYTIC MUREIN TRANSGLYCOSYLASE C"/>
    <property type="match status" value="1"/>
</dbReference>
<evidence type="ECO:0000313" key="5">
    <source>
        <dbReference type="Proteomes" id="UP001162891"/>
    </source>
</evidence>
<sequence length="225" mass="24078">MREKQPRRRAKPGTLFVVAALLLGAPRTVQPADGAARAVPPPRAAAAHRPPLGALAARVHAHLAARMPRLEVGARARLAEAILVEADLAHVDPLLVLALIEVESSFDPGARSAAGAVGLMQLQEPTMKSEAERSGLPSADPRDPIANVQAGVRYLRRLVDAFGKLDVALIAYNCGPNRIVYLLKQGGIPDELQYYPRRIRAELERLRRAPTEVADVAPSTVAAAD</sequence>
<dbReference type="RefSeq" id="WP_248357370.1">
    <property type="nucleotide sequence ID" value="NZ_AP025591.1"/>
</dbReference>
<dbReference type="EMBL" id="AP025591">
    <property type="protein sequence ID" value="BDG01012.1"/>
    <property type="molecule type" value="Genomic_DNA"/>
</dbReference>
<keyword evidence="2" id="KW-0732">Signal</keyword>
<organism evidence="4 5">
    <name type="scientific">Anaeromyxobacter oryzae</name>
    <dbReference type="NCBI Taxonomy" id="2918170"/>
    <lineage>
        <taxon>Bacteria</taxon>
        <taxon>Pseudomonadati</taxon>
        <taxon>Myxococcota</taxon>
        <taxon>Myxococcia</taxon>
        <taxon>Myxococcales</taxon>
        <taxon>Cystobacterineae</taxon>
        <taxon>Anaeromyxobacteraceae</taxon>
        <taxon>Anaeromyxobacter</taxon>
    </lineage>
</organism>
<dbReference type="Proteomes" id="UP001162891">
    <property type="component" value="Chromosome"/>
</dbReference>
<gene>
    <name evidence="4" type="ORF">AMOR_00080</name>
</gene>
<dbReference type="Gene3D" id="1.10.530.10">
    <property type="match status" value="1"/>
</dbReference>
<feature type="domain" description="Transglycosylase SLT" evidence="3">
    <location>
        <begin position="86"/>
        <end position="180"/>
    </location>
</feature>
<dbReference type="SUPFAM" id="SSF53955">
    <property type="entry name" value="Lysozyme-like"/>
    <property type="match status" value="1"/>
</dbReference>
<feature type="chain" id="PRO_5047399760" description="Transglycosylase SLT domain-containing protein" evidence="2">
    <location>
        <begin position="32"/>
        <end position="225"/>
    </location>
</feature>
<dbReference type="InterPro" id="IPR023346">
    <property type="entry name" value="Lysozyme-like_dom_sf"/>
</dbReference>
<dbReference type="InterPro" id="IPR008258">
    <property type="entry name" value="Transglycosylase_SLT_dom_1"/>
</dbReference>
<keyword evidence="5" id="KW-1185">Reference proteome</keyword>
<accession>A0ABM7WNG4</accession>
<proteinExistence type="inferred from homology"/>
<name>A0ABM7WNG4_9BACT</name>
<evidence type="ECO:0000313" key="4">
    <source>
        <dbReference type="EMBL" id="BDG01012.1"/>
    </source>
</evidence>
<reference evidence="5" key="1">
    <citation type="journal article" date="2022" name="Int. J. Syst. Evol. Microbiol.">
        <title>Anaeromyxobacter oryzae sp. nov., Anaeromyxobacter diazotrophicus sp. nov. and Anaeromyxobacter paludicola sp. nov., isolated from paddy soils.</title>
        <authorList>
            <person name="Itoh H."/>
            <person name="Xu Z."/>
            <person name="Mise K."/>
            <person name="Masuda Y."/>
            <person name="Ushijima N."/>
            <person name="Hayakawa C."/>
            <person name="Shiratori Y."/>
            <person name="Senoo K."/>
        </authorList>
    </citation>
    <scope>NUCLEOTIDE SEQUENCE [LARGE SCALE GENOMIC DNA]</scope>
    <source>
        <strain evidence="5">Red232</strain>
    </source>
</reference>
<evidence type="ECO:0000256" key="2">
    <source>
        <dbReference type="SAM" id="SignalP"/>
    </source>
</evidence>
<dbReference type="PANTHER" id="PTHR37423">
    <property type="entry name" value="SOLUBLE LYTIC MUREIN TRANSGLYCOSYLASE-RELATED"/>
    <property type="match status" value="1"/>
</dbReference>